<evidence type="ECO:0000313" key="1">
    <source>
        <dbReference type="EMBL" id="GBM97514.1"/>
    </source>
</evidence>
<organism evidence="1 2">
    <name type="scientific">Araneus ventricosus</name>
    <name type="common">Orbweaver spider</name>
    <name type="synonym">Epeira ventricosa</name>
    <dbReference type="NCBI Taxonomy" id="182803"/>
    <lineage>
        <taxon>Eukaryota</taxon>
        <taxon>Metazoa</taxon>
        <taxon>Ecdysozoa</taxon>
        <taxon>Arthropoda</taxon>
        <taxon>Chelicerata</taxon>
        <taxon>Arachnida</taxon>
        <taxon>Araneae</taxon>
        <taxon>Araneomorphae</taxon>
        <taxon>Entelegynae</taxon>
        <taxon>Araneoidea</taxon>
        <taxon>Araneidae</taxon>
        <taxon>Araneus</taxon>
    </lineage>
</organism>
<sequence>MADNAEERLKIEEHQLTEGHVVKYTVSVPNLASLRTGRFRHDFRTACEVLSTSWKLDLVYHEVTEENELSFTVTLVRDDSKTTKVGARILVLVCDKHNCPIYLPYDFKKDEMYHGDTIQATVRRIAPLPLISIFQVQEIVVNVTMKISFCH</sequence>
<evidence type="ECO:0000313" key="2">
    <source>
        <dbReference type="Proteomes" id="UP000499080"/>
    </source>
</evidence>
<proteinExistence type="predicted"/>
<name>A0A4Y2K5N2_ARAVE</name>
<dbReference type="AlphaFoldDB" id="A0A4Y2K5N2"/>
<evidence type="ECO:0008006" key="3">
    <source>
        <dbReference type="Google" id="ProtNLM"/>
    </source>
</evidence>
<gene>
    <name evidence="1" type="ORF">AVEN_171585_1</name>
</gene>
<dbReference type="Proteomes" id="UP000499080">
    <property type="component" value="Unassembled WGS sequence"/>
</dbReference>
<reference evidence="1 2" key="1">
    <citation type="journal article" date="2019" name="Sci. Rep.">
        <title>Orb-weaving spider Araneus ventricosus genome elucidates the spidroin gene catalogue.</title>
        <authorList>
            <person name="Kono N."/>
            <person name="Nakamura H."/>
            <person name="Ohtoshi R."/>
            <person name="Moran D.A.P."/>
            <person name="Shinohara A."/>
            <person name="Yoshida Y."/>
            <person name="Fujiwara M."/>
            <person name="Mori M."/>
            <person name="Tomita M."/>
            <person name="Arakawa K."/>
        </authorList>
    </citation>
    <scope>NUCLEOTIDE SEQUENCE [LARGE SCALE GENOMIC DNA]</scope>
</reference>
<comment type="caution">
    <text evidence="1">The sequence shown here is derived from an EMBL/GenBank/DDBJ whole genome shotgun (WGS) entry which is preliminary data.</text>
</comment>
<accession>A0A4Y2K5N2</accession>
<protein>
    <recommendedName>
        <fullName evidence="3">MATH domain-containing protein</fullName>
    </recommendedName>
</protein>
<keyword evidence="2" id="KW-1185">Reference proteome</keyword>
<dbReference type="EMBL" id="BGPR01004242">
    <property type="protein sequence ID" value="GBM97514.1"/>
    <property type="molecule type" value="Genomic_DNA"/>
</dbReference>